<dbReference type="InterPro" id="IPR001623">
    <property type="entry name" value="DnaJ_domain"/>
</dbReference>
<dbReference type="PANTHER" id="PTHR43096">
    <property type="entry name" value="DNAJ HOMOLOG 1, MITOCHONDRIAL-RELATED"/>
    <property type="match status" value="1"/>
</dbReference>
<dbReference type="InterPro" id="IPR018253">
    <property type="entry name" value="DnaJ_domain_CS"/>
</dbReference>
<dbReference type="SUPFAM" id="SSF49493">
    <property type="entry name" value="HSP40/DnaJ peptide-binding domain"/>
    <property type="match status" value="2"/>
</dbReference>
<keyword evidence="6" id="KW-1185">Reference proteome</keyword>
<keyword evidence="1" id="KW-0235">DNA replication</keyword>
<organism evidence="5 6">
    <name type="scientific">Microbacterium soli</name>
    <dbReference type="NCBI Taxonomy" id="446075"/>
    <lineage>
        <taxon>Bacteria</taxon>
        <taxon>Bacillati</taxon>
        <taxon>Actinomycetota</taxon>
        <taxon>Actinomycetes</taxon>
        <taxon>Micrococcales</taxon>
        <taxon>Microbacteriaceae</taxon>
        <taxon>Microbacterium</taxon>
    </lineage>
</organism>
<dbReference type="SMART" id="SM00271">
    <property type="entry name" value="DnaJ"/>
    <property type="match status" value="1"/>
</dbReference>
<dbReference type="PROSITE" id="PS00636">
    <property type="entry name" value="DNAJ_1"/>
    <property type="match status" value="1"/>
</dbReference>
<keyword evidence="2" id="KW-0346">Stress response</keyword>
<dbReference type="Proteomes" id="UP001501591">
    <property type="component" value="Unassembled WGS sequence"/>
</dbReference>
<proteinExistence type="predicted"/>
<dbReference type="CDD" id="cd10747">
    <property type="entry name" value="DnaJ_C"/>
    <property type="match status" value="1"/>
</dbReference>
<protein>
    <submittedName>
        <fullName evidence="5">DnaJ C-terminal domain-containing protein</fullName>
    </submittedName>
</protein>
<dbReference type="CDD" id="cd06257">
    <property type="entry name" value="DnaJ"/>
    <property type="match status" value="1"/>
</dbReference>
<evidence type="ECO:0000259" key="4">
    <source>
        <dbReference type="PROSITE" id="PS50076"/>
    </source>
</evidence>
<dbReference type="Pfam" id="PF01556">
    <property type="entry name" value="DnaJ_C"/>
    <property type="match status" value="1"/>
</dbReference>
<feature type="domain" description="J" evidence="4">
    <location>
        <begin position="10"/>
        <end position="75"/>
    </location>
</feature>
<evidence type="ECO:0000313" key="5">
    <source>
        <dbReference type="EMBL" id="GAA3936788.1"/>
    </source>
</evidence>
<dbReference type="PROSITE" id="PS50076">
    <property type="entry name" value="DNAJ_2"/>
    <property type="match status" value="1"/>
</dbReference>
<dbReference type="PRINTS" id="PR00625">
    <property type="entry name" value="JDOMAIN"/>
</dbReference>
<sequence>MASQDWFDKDFYKTLGVSKDVSDAELKKTYRKLARKYHPDSNPGDAKAEARFKEISEAYAVLSDAEQRREYDEIRAMGSGARFTAPGGGAGGFEDVFSRFGQGGGRADFDDIFAMFNQGGGSFGSGRFGQSTGGFRGFGGPQKGADVTARTTLDFATAAQGETITLQAGDGKPFKIKVPAGVADGQKIRLRGRGRPSPDGGEPGDIVVQVTVRPHPVFTRDGLNLRLTVPVTFAEAALGATIEVPTLGGDPVKLRVAPGTPSGRVLRVKGRGIASAKKGTGDLLAELQVAVPSHLDAAAREALLAFQAVGPAENPRAEMMAKAQD</sequence>
<dbReference type="EMBL" id="BAABCP010000001">
    <property type="protein sequence ID" value="GAA3936788.1"/>
    <property type="molecule type" value="Genomic_DNA"/>
</dbReference>
<keyword evidence="3" id="KW-0143">Chaperone</keyword>
<evidence type="ECO:0000313" key="6">
    <source>
        <dbReference type="Proteomes" id="UP001501591"/>
    </source>
</evidence>
<reference evidence="6" key="1">
    <citation type="journal article" date="2019" name="Int. J. Syst. Evol. Microbiol.">
        <title>The Global Catalogue of Microorganisms (GCM) 10K type strain sequencing project: providing services to taxonomists for standard genome sequencing and annotation.</title>
        <authorList>
            <consortium name="The Broad Institute Genomics Platform"/>
            <consortium name="The Broad Institute Genome Sequencing Center for Infectious Disease"/>
            <person name="Wu L."/>
            <person name="Ma J."/>
        </authorList>
    </citation>
    <scope>NUCLEOTIDE SEQUENCE [LARGE SCALE GENOMIC DNA]</scope>
    <source>
        <strain evidence="6">JCM 17024</strain>
    </source>
</reference>
<name>A0ABP7N7T6_9MICO</name>
<evidence type="ECO:0000256" key="1">
    <source>
        <dbReference type="ARBA" id="ARBA00022705"/>
    </source>
</evidence>
<evidence type="ECO:0000256" key="2">
    <source>
        <dbReference type="ARBA" id="ARBA00023016"/>
    </source>
</evidence>
<gene>
    <name evidence="5" type="ORF">GCM10022383_13810</name>
</gene>
<accession>A0ABP7N7T6</accession>
<dbReference type="InterPro" id="IPR008971">
    <property type="entry name" value="HSP40/DnaJ_pept-bd"/>
</dbReference>
<dbReference type="RefSeq" id="WP_344818796.1">
    <property type="nucleotide sequence ID" value="NZ_BAABCP010000001.1"/>
</dbReference>
<dbReference type="Pfam" id="PF00226">
    <property type="entry name" value="DnaJ"/>
    <property type="match status" value="1"/>
</dbReference>
<dbReference type="Gene3D" id="1.10.287.110">
    <property type="entry name" value="DnaJ domain"/>
    <property type="match status" value="1"/>
</dbReference>
<dbReference type="InterPro" id="IPR002939">
    <property type="entry name" value="DnaJ_C"/>
</dbReference>
<comment type="caution">
    <text evidence="5">The sequence shown here is derived from an EMBL/GenBank/DDBJ whole genome shotgun (WGS) entry which is preliminary data.</text>
</comment>
<dbReference type="Gene3D" id="2.60.260.20">
    <property type="entry name" value="Urease metallochaperone UreE, N-terminal domain"/>
    <property type="match status" value="2"/>
</dbReference>
<dbReference type="InterPro" id="IPR036869">
    <property type="entry name" value="J_dom_sf"/>
</dbReference>
<evidence type="ECO:0000256" key="3">
    <source>
        <dbReference type="ARBA" id="ARBA00023186"/>
    </source>
</evidence>
<dbReference type="PANTHER" id="PTHR43096:SF54">
    <property type="entry name" value="CHAPERONE PROTEIN DNAJ 1"/>
    <property type="match status" value="1"/>
</dbReference>
<dbReference type="SUPFAM" id="SSF46565">
    <property type="entry name" value="Chaperone J-domain"/>
    <property type="match status" value="1"/>
</dbReference>